<dbReference type="AlphaFoldDB" id="A0AA39NZW2"/>
<gene>
    <name evidence="1" type="ORF">EDD18DRAFT_1391285</name>
</gene>
<dbReference type="EMBL" id="JAUEPU010000162">
    <property type="protein sequence ID" value="KAK0474725.1"/>
    <property type="molecule type" value="Genomic_DNA"/>
</dbReference>
<proteinExistence type="predicted"/>
<evidence type="ECO:0000313" key="2">
    <source>
        <dbReference type="Proteomes" id="UP001175228"/>
    </source>
</evidence>
<protein>
    <submittedName>
        <fullName evidence="1">Uncharacterized protein</fullName>
    </submittedName>
</protein>
<keyword evidence="2" id="KW-1185">Reference proteome</keyword>
<comment type="caution">
    <text evidence="1">The sequence shown here is derived from an EMBL/GenBank/DDBJ whole genome shotgun (WGS) entry which is preliminary data.</text>
</comment>
<dbReference type="Proteomes" id="UP001175228">
    <property type="component" value="Unassembled WGS sequence"/>
</dbReference>
<reference evidence="1" key="1">
    <citation type="submission" date="2023-06" db="EMBL/GenBank/DDBJ databases">
        <authorList>
            <consortium name="Lawrence Berkeley National Laboratory"/>
            <person name="Ahrendt S."/>
            <person name="Sahu N."/>
            <person name="Indic B."/>
            <person name="Wong-Bajracharya J."/>
            <person name="Merenyi Z."/>
            <person name="Ke H.-M."/>
            <person name="Monk M."/>
            <person name="Kocsube S."/>
            <person name="Drula E."/>
            <person name="Lipzen A."/>
            <person name="Balint B."/>
            <person name="Henrissat B."/>
            <person name="Andreopoulos B."/>
            <person name="Martin F.M."/>
            <person name="Harder C.B."/>
            <person name="Rigling D."/>
            <person name="Ford K.L."/>
            <person name="Foster G.D."/>
            <person name="Pangilinan J."/>
            <person name="Papanicolaou A."/>
            <person name="Barry K."/>
            <person name="LaButti K."/>
            <person name="Viragh M."/>
            <person name="Koriabine M."/>
            <person name="Yan M."/>
            <person name="Riley R."/>
            <person name="Champramary S."/>
            <person name="Plett K.L."/>
            <person name="Tsai I.J."/>
            <person name="Slot J."/>
            <person name="Sipos G."/>
            <person name="Plett J."/>
            <person name="Nagy L.G."/>
            <person name="Grigoriev I.V."/>
        </authorList>
    </citation>
    <scope>NUCLEOTIDE SEQUENCE</scope>
    <source>
        <strain evidence="1">HWK02</strain>
    </source>
</reference>
<evidence type="ECO:0000313" key="1">
    <source>
        <dbReference type="EMBL" id="KAK0474725.1"/>
    </source>
</evidence>
<sequence length="224" mass="25147">MLDPSAQFQLLLQNPLKGIPDLVEEGPLVVIVNGLDECDTSKELLVVLAEGFGPKLPFMHLIVTSQLVWHIAEAFKGKSCIYPLHLDTSSKDVNHDIQFYLELKFVAVDDRLFQEKCKELHAIKRLTAWVSGLFVWAATVVKFIHVSLGLSRLQALLDTKPPRDATEALTMLYCTALDTLVSKPGVHVDIKKYVRSVLGAVLVTDRIPWHIPEMREDILDNIVL</sequence>
<name>A0AA39NZW2_9AGAR</name>
<organism evidence="1 2">
    <name type="scientific">Armillaria luteobubalina</name>
    <dbReference type="NCBI Taxonomy" id="153913"/>
    <lineage>
        <taxon>Eukaryota</taxon>
        <taxon>Fungi</taxon>
        <taxon>Dikarya</taxon>
        <taxon>Basidiomycota</taxon>
        <taxon>Agaricomycotina</taxon>
        <taxon>Agaricomycetes</taxon>
        <taxon>Agaricomycetidae</taxon>
        <taxon>Agaricales</taxon>
        <taxon>Marasmiineae</taxon>
        <taxon>Physalacriaceae</taxon>
        <taxon>Armillaria</taxon>
    </lineage>
</organism>
<accession>A0AA39NZW2</accession>